<evidence type="ECO:0000256" key="3">
    <source>
        <dbReference type="ARBA" id="ARBA00022832"/>
    </source>
</evidence>
<gene>
    <name evidence="7" type="ORF">H6G68_21795</name>
</gene>
<accession>A0ABR8J9I7</accession>
<dbReference type="PANTHER" id="PTHR22754">
    <property type="entry name" value="DISCO-INTERACTING PROTEIN 2 DIP2 -RELATED"/>
    <property type="match status" value="1"/>
</dbReference>
<protein>
    <submittedName>
        <fullName evidence="7">Fatty acyl-AMP ligase</fullName>
    </submittedName>
</protein>
<dbReference type="SUPFAM" id="SSF56801">
    <property type="entry name" value="Acetyl-CoA synthetase-like"/>
    <property type="match status" value="1"/>
</dbReference>
<organism evidence="7 8">
    <name type="scientific">Anabaena catenula FACHB-362</name>
    <dbReference type="NCBI Taxonomy" id="2692877"/>
    <lineage>
        <taxon>Bacteria</taxon>
        <taxon>Bacillati</taxon>
        <taxon>Cyanobacteriota</taxon>
        <taxon>Cyanophyceae</taxon>
        <taxon>Nostocales</taxon>
        <taxon>Nostocaceae</taxon>
        <taxon>Anabaena</taxon>
    </lineage>
</organism>
<dbReference type="Proteomes" id="UP000660381">
    <property type="component" value="Unassembled WGS sequence"/>
</dbReference>
<dbReference type="Gene3D" id="3.30.300.30">
    <property type="match status" value="1"/>
</dbReference>
<dbReference type="Gene3D" id="3.40.50.12780">
    <property type="entry name" value="N-terminal domain of ligase-like"/>
    <property type="match status" value="1"/>
</dbReference>
<dbReference type="InterPro" id="IPR025110">
    <property type="entry name" value="AMP-bd_C"/>
</dbReference>
<dbReference type="InterPro" id="IPR045851">
    <property type="entry name" value="AMP-bd_C_sf"/>
</dbReference>
<feature type="domain" description="AMP-binding enzyme C-terminal" evidence="6">
    <location>
        <begin position="456"/>
        <end position="570"/>
    </location>
</feature>
<dbReference type="RefSeq" id="WP_190908515.1">
    <property type="nucleotide sequence ID" value="NZ_JACJTQ010000045.1"/>
</dbReference>
<dbReference type="InterPro" id="IPR040097">
    <property type="entry name" value="FAAL/FAAC"/>
</dbReference>
<keyword evidence="8" id="KW-1185">Reference proteome</keyword>
<keyword evidence="4" id="KW-0443">Lipid metabolism</keyword>
<dbReference type="CDD" id="cd05931">
    <property type="entry name" value="FAAL"/>
    <property type="match status" value="1"/>
</dbReference>
<evidence type="ECO:0000259" key="6">
    <source>
        <dbReference type="Pfam" id="PF23024"/>
    </source>
</evidence>
<feature type="domain" description="AMP-dependent synthetase/ligase" evidence="5">
    <location>
        <begin position="12"/>
        <end position="412"/>
    </location>
</feature>
<sequence>MQKLATLVELLRYRAQNQPDKIAFTFLLDGETESNRLTYQELDRQARAIAATLQTLKATDTRALLLYPFSASLEFIAGFLGCLYAGVVAVTTYPPRPQQSMSKIQWMVADTEASLVLTTTNLLSVIERESVQTSDIAELRWLATDSIDTDLAESWQEPVVSSNTLAYLQYTSGSTGTFKGVQVTHDNILHNEQMIQQAFEHSEKTIFGGWLPLYHDMGLVGNVLQPLYLGIPSILISPVAFIQKPFRWLQLISRYKVTTSGGPNFAYELCIHRVTPEQRASLDLGSWELAFNGAEPVRAETLKQFTTKFEPCGFRFEAFYPCYGMAETTLFISGGLKTSPPTVKYVEKAALEQHRVAIAPEKQESTQAIVSCGKPWLGTKVVIVDTESLTLCPTGQVGEIWVSGPGVAKAYWNRPEETVQAFQAYLADSGEGPFLRTGDLGFLLDGELFVTGRLKDIIIIWGNNHYPQHIEQTVEQSHPALRHGCGAVFAVQIDGEEQLVIAQEVERSYLRNLNVDEVVEAIRMAVATEHVAEIYAVLLLKTGSIPKTSSGKIQRHICRTRFLDGSLDVIGEWRFLKAEQNSMLNKLFEVDTN</sequence>
<proteinExistence type="inferred from homology"/>
<name>A0ABR8J9I7_9NOST</name>
<dbReference type="PANTHER" id="PTHR22754:SF32">
    <property type="entry name" value="DISCO-INTERACTING PROTEIN 2"/>
    <property type="match status" value="1"/>
</dbReference>
<keyword evidence="3" id="KW-0276">Fatty acid metabolism</keyword>
<evidence type="ECO:0000313" key="8">
    <source>
        <dbReference type="Proteomes" id="UP000660381"/>
    </source>
</evidence>
<evidence type="ECO:0000256" key="2">
    <source>
        <dbReference type="ARBA" id="ARBA00022598"/>
    </source>
</evidence>
<dbReference type="Pfam" id="PF00501">
    <property type="entry name" value="AMP-binding"/>
    <property type="match status" value="1"/>
</dbReference>
<dbReference type="InterPro" id="IPR042099">
    <property type="entry name" value="ANL_N_sf"/>
</dbReference>
<comment type="caution">
    <text evidence="7">The sequence shown here is derived from an EMBL/GenBank/DDBJ whole genome shotgun (WGS) entry which is preliminary data.</text>
</comment>
<evidence type="ECO:0000256" key="4">
    <source>
        <dbReference type="ARBA" id="ARBA00023098"/>
    </source>
</evidence>
<reference evidence="7 8" key="1">
    <citation type="journal article" date="2020" name="ISME J.">
        <title>Comparative genomics reveals insights into cyanobacterial evolution and habitat adaptation.</title>
        <authorList>
            <person name="Chen M.Y."/>
            <person name="Teng W.K."/>
            <person name="Zhao L."/>
            <person name="Hu C.X."/>
            <person name="Zhou Y.K."/>
            <person name="Han B.P."/>
            <person name="Song L.R."/>
            <person name="Shu W.S."/>
        </authorList>
    </citation>
    <scope>NUCLEOTIDE SEQUENCE [LARGE SCALE GENOMIC DNA]</scope>
    <source>
        <strain evidence="7 8">FACHB-362</strain>
    </source>
</reference>
<comment type="similarity">
    <text evidence="1">Belongs to the ATP-dependent AMP-binding enzyme family.</text>
</comment>
<keyword evidence="2 7" id="KW-0436">Ligase</keyword>
<evidence type="ECO:0000313" key="7">
    <source>
        <dbReference type="EMBL" id="MBD2694342.1"/>
    </source>
</evidence>
<evidence type="ECO:0000259" key="5">
    <source>
        <dbReference type="Pfam" id="PF00501"/>
    </source>
</evidence>
<dbReference type="Pfam" id="PF23024">
    <property type="entry name" value="AMP-dom_DIP2-like"/>
    <property type="match status" value="1"/>
</dbReference>
<dbReference type="EMBL" id="JACJTQ010000045">
    <property type="protein sequence ID" value="MBD2694342.1"/>
    <property type="molecule type" value="Genomic_DNA"/>
</dbReference>
<dbReference type="InterPro" id="IPR000873">
    <property type="entry name" value="AMP-dep_synth/lig_dom"/>
</dbReference>
<dbReference type="GO" id="GO:0016874">
    <property type="term" value="F:ligase activity"/>
    <property type="evidence" value="ECO:0007669"/>
    <property type="project" value="UniProtKB-KW"/>
</dbReference>
<evidence type="ECO:0000256" key="1">
    <source>
        <dbReference type="ARBA" id="ARBA00006432"/>
    </source>
</evidence>